<gene>
    <name evidence="10" type="ORF">D0Y96_10320</name>
</gene>
<evidence type="ECO:0000256" key="7">
    <source>
        <dbReference type="SAM" id="SignalP"/>
    </source>
</evidence>
<keyword evidence="2" id="KW-0813">Transport</keyword>
<evidence type="ECO:0000256" key="6">
    <source>
        <dbReference type="ARBA" id="ARBA00023237"/>
    </source>
</evidence>
<dbReference type="PANTHER" id="PTHR30069">
    <property type="entry name" value="TONB-DEPENDENT OUTER MEMBRANE RECEPTOR"/>
    <property type="match status" value="1"/>
</dbReference>
<keyword evidence="10" id="KW-0675">Receptor</keyword>
<dbReference type="GO" id="GO:0009279">
    <property type="term" value="C:cell outer membrane"/>
    <property type="evidence" value="ECO:0007669"/>
    <property type="project" value="UniProtKB-SubCell"/>
</dbReference>
<evidence type="ECO:0000256" key="5">
    <source>
        <dbReference type="ARBA" id="ARBA00023136"/>
    </source>
</evidence>
<dbReference type="Pfam" id="PF25183">
    <property type="entry name" value="OMP_b-brl_4"/>
    <property type="match status" value="1"/>
</dbReference>
<dbReference type="Gene3D" id="2.40.170.20">
    <property type="entry name" value="TonB-dependent receptor, beta-barrel domain"/>
    <property type="match status" value="1"/>
</dbReference>
<keyword evidence="3" id="KW-1134">Transmembrane beta strand</keyword>
<dbReference type="EMBL" id="QVQT01000003">
    <property type="protein sequence ID" value="RFU17281.1"/>
    <property type="molecule type" value="Genomic_DNA"/>
</dbReference>
<organism evidence="10 11">
    <name type="scientific">Paracidobacterium acidisoli</name>
    <dbReference type="NCBI Taxonomy" id="2303751"/>
    <lineage>
        <taxon>Bacteria</taxon>
        <taxon>Pseudomonadati</taxon>
        <taxon>Acidobacteriota</taxon>
        <taxon>Terriglobia</taxon>
        <taxon>Terriglobales</taxon>
        <taxon>Acidobacteriaceae</taxon>
        <taxon>Paracidobacterium</taxon>
    </lineage>
</organism>
<dbReference type="Pfam" id="PF13620">
    <property type="entry name" value="CarboxypepD_reg"/>
    <property type="match status" value="1"/>
</dbReference>
<dbReference type="Proteomes" id="UP000264702">
    <property type="component" value="Unassembled WGS sequence"/>
</dbReference>
<dbReference type="Gene3D" id="2.170.130.10">
    <property type="entry name" value="TonB-dependent receptor, plug domain"/>
    <property type="match status" value="1"/>
</dbReference>
<sequence>MAGLFLFFCFTGTAYAQYDNGSCVGTIHDTTGAAISGATVTATDTATGIATKTTSNGTGDYVFPSLRIGTYNISATMQGFAVAVAQNISITVGGRQRIDLSLNPGEAQTTVEVSDVALQIETDSSQRDQTITQYQSQAFPLVTRNYTDLLGLVTGSRATGNGVLNTSVSSLIRYGSFNINGQRSMFNNFLLDGIDNNAYGESNQGFDNQIIAVPPDSVAQFSVVTNNESAEYGRSSAATINVSSASGTNQFHAMAYEFLRNTDLNAIGYFPPLAPGTTSDILKPKFNRNQFGINFGGPILKDKLFFFLDYEGFRQVLSPVTFLSLPNANERNGILSVAVQDPYTGQLYPAGTSILGSSDISPTSAKVLNYLNTLVPANPALSPSGSIVNDYQTQAPFTDNSDKGDLRLDYQLDPKDAFFLRVSDRKETAVNQPTLPLPLDGGTNGTQRILDQQIALGYTRQISSNKLLDARLGLSRTKAGKYTLSIGDNVFSIPGLPTDPTVAGGLPSTSISGGFSALGRQSTNPQWQNPALLDPKVNYSWVIGKHSLKFGYEYEHIWMAVQDANPLYGSFTYSGGFSKTGTSTAADNYWADFLFGSTSQYAIATYFVAHLRQEMDNAYAQDDWKISPTLTLNLGLRWEYGSPYWEQHNLQSNFDPSTATLIQAKSGGIYDRSLVHPDLNDFAPRVGFAWAASPHTSVRGGFGSSYVHYTRAGSGDILAINAPQALFYSVNQTPGSAGYKRVDQGFSGTLSQPFTAATQLTDNITYVPANTRDSYVQSYYLSVQQALAKNTLLDIAYVGNRGLKLQDFLNFNQKNPSNGFARPIPSWGDITEALNEGYSTYNALQVRYEQRYSHGLTLLNSFTWGHSLDNDSASLESNTPSPQDANNLRAEYAQSDYNQPIVNTTSLVYELPFGKGRSYMNQGGFLNAALGGWQVSAINQMQAGIPFNLVYNPPSYAQVSPLISATYRGANEYRPNRVPGQKLILSKSKAAGANTVQYVNVKGALELPATGTQAAPLSPFGSLGRNPMRTPSYYDTDFAFNKKFDTPLDNLKVEFRAEMYNAFNHTNFNLPSTTISGTQSTTAAAPASSGGVVSSTFEPRIFQFGLKILY</sequence>
<dbReference type="InterPro" id="IPR036942">
    <property type="entry name" value="Beta-barrel_TonB_sf"/>
</dbReference>
<evidence type="ECO:0000259" key="8">
    <source>
        <dbReference type="Pfam" id="PF07715"/>
    </source>
</evidence>
<dbReference type="InterPro" id="IPR057601">
    <property type="entry name" value="Oar-like_b-barrel"/>
</dbReference>
<dbReference type="Pfam" id="PF07715">
    <property type="entry name" value="Plug"/>
    <property type="match status" value="1"/>
</dbReference>
<dbReference type="InterPro" id="IPR037066">
    <property type="entry name" value="Plug_dom_sf"/>
</dbReference>
<feature type="domain" description="TonB-dependent transporter Oar-like beta-barrel" evidence="9">
    <location>
        <begin position="245"/>
        <end position="1103"/>
    </location>
</feature>
<keyword evidence="11" id="KW-1185">Reference proteome</keyword>
<feature type="domain" description="TonB-dependent receptor plug" evidence="8">
    <location>
        <begin position="125"/>
        <end position="238"/>
    </location>
</feature>
<evidence type="ECO:0000256" key="2">
    <source>
        <dbReference type="ARBA" id="ARBA00022448"/>
    </source>
</evidence>
<dbReference type="OrthoDB" id="97893at2"/>
<dbReference type="GO" id="GO:0015344">
    <property type="term" value="F:siderophore uptake transmembrane transporter activity"/>
    <property type="evidence" value="ECO:0007669"/>
    <property type="project" value="TreeGrafter"/>
</dbReference>
<evidence type="ECO:0000256" key="1">
    <source>
        <dbReference type="ARBA" id="ARBA00004571"/>
    </source>
</evidence>
<keyword evidence="5" id="KW-0472">Membrane</keyword>
<dbReference type="PANTHER" id="PTHR30069:SF46">
    <property type="entry name" value="OAR PROTEIN"/>
    <property type="match status" value="1"/>
</dbReference>
<dbReference type="InterPro" id="IPR013784">
    <property type="entry name" value="Carb-bd-like_fold"/>
</dbReference>
<feature type="signal peptide" evidence="7">
    <location>
        <begin position="1"/>
        <end position="16"/>
    </location>
</feature>
<evidence type="ECO:0000313" key="11">
    <source>
        <dbReference type="Proteomes" id="UP000264702"/>
    </source>
</evidence>
<dbReference type="AlphaFoldDB" id="A0A372IR84"/>
<keyword evidence="4" id="KW-0812">Transmembrane</keyword>
<keyword evidence="7" id="KW-0732">Signal</keyword>
<feature type="chain" id="PRO_5016596366" evidence="7">
    <location>
        <begin position="17"/>
        <end position="1110"/>
    </location>
</feature>
<dbReference type="SUPFAM" id="SSF56935">
    <property type="entry name" value="Porins"/>
    <property type="match status" value="1"/>
</dbReference>
<evidence type="ECO:0000313" key="10">
    <source>
        <dbReference type="EMBL" id="RFU17281.1"/>
    </source>
</evidence>
<accession>A0A372IR84</accession>
<comment type="caution">
    <text evidence="10">The sequence shown here is derived from an EMBL/GenBank/DDBJ whole genome shotgun (WGS) entry which is preliminary data.</text>
</comment>
<name>A0A372IR84_9BACT</name>
<evidence type="ECO:0000259" key="9">
    <source>
        <dbReference type="Pfam" id="PF25183"/>
    </source>
</evidence>
<dbReference type="Gene3D" id="2.60.40.1120">
    <property type="entry name" value="Carboxypeptidase-like, regulatory domain"/>
    <property type="match status" value="1"/>
</dbReference>
<comment type="subcellular location">
    <subcellularLocation>
        <location evidence="1">Cell outer membrane</location>
        <topology evidence="1">Multi-pass membrane protein</topology>
    </subcellularLocation>
</comment>
<keyword evidence="6" id="KW-0998">Cell outer membrane</keyword>
<reference evidence="10 11" key="1">
    <citation type="submission" date="2018-08" db="EMBL/GenBank/DDBJ databases">
        <title>Acidipila sp. 4G-K13, an acidobacterium isolated from forest soil.</title>
        <authorList>
            <person name="Gao Z.-H."/>
            <person name="Qiu L.-H."/>
        </authorList>
    </citation>
    <scope>NUCLEOTIDE SEQUENCE [LARGE SCALE GENOMIC DNA]</scope>
    <source>
        <strain evidence="10 11">4G-K13</strain>
    </source>
</reference>
<evidence type="ECO:0000256" key="3">
    <source>
        <dbReference type="ARBA" id="ARBA00022452"/>
    </source>
</evidence>
<dbReference type="SUPFAM" id="SSF49452">
    <property type="entry name" value="Starch-binding domain-like"/>
    <property type="match status" value="1"/>
</dbReference>
<dbReference type="InterPro" id="IPR039426">
    <property type="entry name" value="TonB-dep_rcpt-like"/>
</dbReference>
<dbReference type="GO" id="GO:0030246">
    <property type="term" value="F:carbohydrate binding"/>
    <property type="evidence" value="ECO:0007669"/>
    <property type="project" value="InterPro"/>
</dbReference>
<evidence type="ECO:0000256" key="4">
    <source>
        <dbReference type="ARBA" id="ARBA00022692"/>
    </source>
</evidence>
<dbReference type="InterPro" id="IPR012910">
    <property type="entry name" value="Plug_dom"/>
</dbReference>
<proteinExistence type="predicted"/>
<dbReference type="GO" id="GO:0044718">
    <property type="term" value="P:siderophore transmembrane transport"/>
    <property type="evidence" value="ECO:0007669"/>
    <property type="project" value="TreeGrafter"/>
</dbReference>
<protein>
    <submittedName>
        <fullName evidence="10">TonB-dependent receptor</fullName>
    </submittedName>
</protein>